<feature type="domain" description="MADS-box" evidence="6">
    <location>
        <begin position="1"/>
        <end position="50"/>
    </location>
</feature>
<protein>
    <recommendedName>
        <fullName evidence="6">MADS-box domain-containing protein</fullName>
    </recommendedName>
</protein>
<proteinExistence type="predicted"/>
<sequence length="169" mass="19779">MARRKIKQELISNESKRKVTFKKRKGGLLKKMNELTTLCGVMGCAIIYSTFDNRSEIWPSPPELALVFDRFKKTSEEERDKYTVDQKTFFGRHISRSSNALERERKKNQWLEMELTLIDCLAGKSLNDLKCLEDLKELEVLLEEKIKCFTDKIETMGLESKQVNYENDS</sequence>
<name>A0AAD9U4J2_9ROSI</name>
<comment type="subcellular location">
    <subcellularLocation>
        <location evidence="1">Nucleus</location>
    </subcellularLocation>
</comment>
<dbReference type="GO" id="GO:0000978">
    <property type="term" value="F:RNA polymerase II cis-regulatory region sequence-specific DNA binding"/>
    <property type="evidence" value="ECO:0007669"/>
    <property type="project" value="TreeGrafter"/>
</dbReference>
<evidence type="ECO:0000256" key="3">
    <source>
        <dbReference type="ARBA" id="ARBA00023125"/>
    </source>
</evidence>
<dbReference type="GO" id="GO:0005634">
    <property type="term" value="C:nucleus"/>
    <property type="evidence" value="ECO:0007669"/>
    <property type="project" value="UniProtKB-SubCell"/>
</dbReference>
<dbReference type="Proteomes" id="UP001280121">
    <property type="component" value="Unassembled WGS sequence"/>
</dbReference>
<evidence type="ECO:0000256" key="4">
    <source>
        <dbReference type="ARBA" id="ARBA00023163"/>
    </source>
</evidence>
<dbReference type="InterPro" id="IPR002100">
    <property type="entry name" value="TF_MADSbox"/>
</dbReference>
<dbReference type="EMBL" id="JANJYI010000005">
    <property type="protein sequence ID" value="KAK2647406.1"/>
    <property type="molecule type" value="Genomic_DNA"/>
</dbReference>
<dbReference type="PROSITE" id="PS50066">
    <property type="entry name" value="MADS_BOX_2"/>
    <property type="match status" value="1"/>
</dbReference>
<dbReference type="Pfam" id="PF00319">
    <property type="entry name" value="SRF-TF"/>
    <property type="match status" value="1"/>
</dbReference>
<dbReference type="PRINTS" id="PR00404">
    <property type="entry name" value="MADSDOMAIN"/>
</dbReference>
<dbReference type="GO" id="GO:0000981">
    <property type="term" value="F:DNA-binding transcription factor activity, RNA polymerase II-specific"/>
    <property type="evidence" value="ECO:0007669"/>
    <property type="project" value="TreeGrafter"/>
</dbReference>
<evidence type="ECO:0000256" key="5">
    <source>
        <dbReference type="ARBA" id="ARBA00023242"/>
    </source>
</evidence>
<keyword evidence="3" id="KW-0238">DNA-binding</keyword>
<comment type="caution">
    <text evidence="7">The sequence shown here is derived from an EMBL/GenBank/DDBJ whole genome shotgun (WGS) entry which is preliminary data.</text>
</comment>
<dbReference type="InterPro" id="IPR036879">
    <property type="entry name" value="TF_MADSbox_sf"/>
</dbReference>
<dbReference type="GO" id="GO:0046983">
    <property type="term" value="F:protein dimerization activity"/>
    <property type="evidence" value="ECO:0007669"/>
    <property type="project" value="InterPro"/>
</dbReference>
<dbReference type="Gene3D" id="3.40.1810.10">
    <property type="entry name" value="Transcription factor, MADS-box"/>
    <property type="match status" value="1"/>
</dbReference>
<dbReference type="SUPFAM" id="SSF55455">
    <property type="entry name" value="SRF-like"/>
    <property type="match status" value="1"/>
</dbReference>
<evidence type="ECO:0000256" key="2">
    <source>
        <dbReference type="ARBA" id="ARBA00023015"/>
    </source>
</evidence>
<keyword evidence="4" id="KW-0804">Transcription</keyword>
<accession>A0AAD9U4J2</accession>
<dbReference type="SMART" id="SM00432">
    <property type="entry name" value="MADS"/>
    <property type="match status" value="1"/>
</dbReference>
<dbReference type="AlphaFoldDB" id="A0AAD9U4J2"/>
<keyword evidence="5" id="KW-0539">Nucleus</keyword>
<keyword evidence="2" id="KW-0805">Transcription regulation</keyword>
<evidence type="ECO:0000259" key="6">
    <source>
        <dbReference type="PROSITE" id="PS50066"/>
    </source>
</evidence>
<keyword evidence="8" id="KW-1185">Reference proteome</keyword>
<reference evidence="7" key="1">
    <citation type="journal article" date="2023" name="Plant J.">
        <title>Genome sequences and population genomics provide insights into the demographic history, inbreeding, and mutation load of two 'living fossil' tree species of Dipteronia.</title>
        <authorList>
            <person name="Feng Y."/>
            <person name="Comes H.P."/>
            <person name="Chen J."/>
            <person name="Zhu S."/>
            <person name="Lu R."/>
            <person name="Zhang X."/>
            <person name="Li P."/>
            <person name="Qiu J."/>
            <person name="Olsen K.M."/>
            <person name="Qiu Y."/>
        </authorList>
    </citation>
    <scope>NUCLEOTIDE SEQUENCE</scope>
    <source>
        <strain evidence="7">KIB01</strain>
    </source>
</reference>
<gene>
    <name evidence="7" type="ORF">Ddye_014895</name>
</gene>
<dbReference type="PANTHER" id="PTHR11945:SF505">
    <property type="entry name" value="MADS-BOX DOMAIN-CONTAINING PROTEIN"/>
    <property type="match status" value="1"/>
</dbReference>
<evidence type="ECO:0000313" key="8">
    <source>
        <dbReference type="Proteomes" id="UP001280121"/>
    </source>
</evidence>
<organism evidence="7 8">
    <name type="scientific">Dipteronia dyeriana</name>
    <dbReference type="NCBI Taxonomy" id="168575"/>
    <lineage>
        <taxon>Eukaryota</taxon>
        <taxon>Viridiplantae</taxon>
        <taxon>Streptophyta</taxon>
        <taxon>Embryophyta</taxon>
        <taxon>Tracheophyta</taxon>
        <taxon>Spermatophyta</taxon>
        <taxon>Magnoliopsida</taxon>
        <taxon>eudicotyledons</taxon>
        <taxon>Gunneridae</taxon>
        <taxon>Pentapetalae</taxon>
        <taxon>rosids</taxon>
        <taxon>malvids</taxon>
        <taxon>Sapindales</taxon>
        <taxon>Sapindaceae</taxon>
        <taxon>Hippocastanoideae</taxon>
        <taxon>Acereae</taxon>
        <taxon>Dipteronia</taxon>
    </lineage>
</organism>
<evidence type="ECO:0000256" key="1">
    <source>
        <dbReference type="ARBA" id="ARBA00004123"/>
    </source>
</evidence>
<dbReference type="PANTHER" id="PTHR11945">
    <property type="entry name" value="MADS BOX PROTEIN"/>
    <property type="match status" value="1"/>
</dbReference>
<evidence type="ECO:0000313" key="7">
    <source>
        <dbReference type="EMBL" id="KAK2647406.1"/>
    </source>
</evidence>